<dbReference type="EMBL" id="BSTX01000004">
    <property type="protein sequence ID" value="GLZ80672.1"/>
    <property type="molecule type" value="Genomic_DNA"/>
</dbReference>
<gene>
    <name evidence="1" type="ORF">Afil01_54790</name>
</gene>
<proteinExistence type="predicted"/>
<evidence type="ECO:0000313" key="2">
    <source>
        <dbReference type="Proteomes" id="UP001165079"/>
    </source>
</evidence>
<dbReference type="RefSeq" id="WP_285665915.1">
    <property type="nucleotide sequence ID" value="NZ_BSTX01000004.1"/>
</dbReference>
<dbReference type="Proteomes" id="UP001165079">
    <property type="component" value="Unassembled WGS sequence"/>
</dbReference>
<organism evidence="1 2">
    <name type="scientific">Actinorhabdospora filicis</name>
    <dbReference type="NCBI Taxonomy" id="1785913"/>
    <lineage>
        <taxon>Bacteria</taxon>
        <taxon>Bacillati</taxon>
        <taxon>Actinomycetota</taxon>
        <taxon>Actinomycetes</taxon>
        <taxon>Micromonosporales</taxon>
        <taxon>Micromonosporaceae</taxon>
        <taxon>Actinorhabdospora</taxon>
    </lineage>
</organism>
<reference evidence="1" key="1">
    <citation type="submission" date="2023-03" db="EMBL/GenBank/DDBJ databases">
        <title>Actinorhabdospora filicis NBRC 111898.</title>
        <authorList>
            <person name="Ichikawa N."/>
            <person name="Sato H."/>
            <person name="Tonouchi N."/>
        </authorList>
    </citation>
    <scope>NUCLEOTIDE SEQUENCE</scope>
    <source>
        <strain evidence="1">NBRC 111898</strain>
    </source>
</reference>
<protein>
    <submittedName>
        <fullName evidence="1">Uncharacterized protein</fullName>
    </submittedName>
</protein>
<accession>A0A9W6SRT9</accession>
<comment type="caution">
    <text evidence="1">The sequence shown here is derived from an EMBL/GenBank/DDBJ whole genome shotgun (WGS) entry which is preliminary data.</text>
</comment>
<evidence type="ECO:0000313" key="1">
    <source>
        <dbReference type="EMBL" id="GLZ80672.1"/>
    </source>
</evidence>
<keyword evidence="2" id="KW-1185">Reference proteome</keyword>
<name>A0A9W6SRT9_9ACTN</name>
<sequence length="138" mass="15594">MNEDERTLLIATITEGTKAPLDQIERLGNRRTYILLSAAMFAAIEQSFAPETTPDQIRGYIEELYERFPKARGELKAEVVEAIIRGGLGEEELLKPLTYEDTLAAAHLVTFDLMTRANLDDAAKEEFIREVYDLANED</sequence>
<dbReference type="AlphaFoldDB" id="A0A9W6SRT9"/>